<protein>
    <submittedName>
        <fullName evidence="11">Sodium:proton antiporter</fullName>
    </submittedName>
</protein>
<evidence type="ECO:0000256" key="7">
    <source>
        <dbReference type="ARBA" id="ARBA00023065"/>
    </source>
</evidence>
<feature type="transmembrane region" description="Helical" evidence="9">
    <location>
        <begin position="301"/>
        <end position="325"/>
    </location>
</feature>
<dbReference type="Gene3D" id="1.20.1530.20">
    <property type="match status" value="1"/>
</dbReference>
<evidence type="ECO:0000259" key="10">
    <source>
        <dbReference type="Pfam" id="PF00999"/>
    </source>
</evidence>
<dbReference type="OrthoDB" id="570124at2"/>
<evidence type="ECO:0000256" key="2">
    <source>
        <dbReference type="ARBA" id="ARBA00022448"/>
    </source>
</evidence>
<evidence type="ECO:0000256" key="4">
    <source>
        <dbReference type="ARBA" id="ARBA00022475"/>
    </source>
</evidence>
<dbReference type="Pfam" id="PF00999">
    <property type="entry name" value="Na_H_Exchanger"/>
    <property type="match status" value="1"/>
</dbReference>
<gene>
    <name evidence="11" type="ORF">CCS01_08980</name>
</gene>
<feature type="transmembrane region" description="Helical" evidence="9">
    <location>
        <begin position="91"/>
        <end position="111"/>
    </location>
</feature>
<reference evidence="11 12" key="1">
    <citation type="journal article" date="2018" name="Arch. Microbiol.">
        <title>New insights into the metabolic potential of the phototrophic purple bacterium Rhodopila globiformis DSM 161(T) from its draft genome sequence and evidence for a vanadium-dependent nitrogenase.</title>
        <authorList>
            <person name="Imhoff J.F."/>
            <person name="Rahn T."/>
            <person name="Kunzel S."/>
            <person name="Neulinger S.C."/>
        </authorList>
    </citation>
    <scope>NUCLEOTIDE SEQUENCE [LARGE SCALE GENOMIC DNA]</scope>
    <source>
        <strain evidence="11 12">DSM 161</strain>
    </source>
</reference>
<keyword evidence="8 9" id="KW-0472">Membrane</keyword>
<evidence type="ECO:0000256" key="1">
    <source>
        <dbReference type="ARBA" id="ARBA00004651"/>
    </source>
</evidence>
<keyword evidence="4" id="KW-1003">Cell membrane</keyword>
<dbReference type="AlphaFoldDB" id="A0A2S6NJJ5"/>
<feature type="domain" description="Cation/H+ exchanger transmembrane" evidence="10">
    <location>
        <begin position="11"/>
        <end position="390"/>
    </location>
</feature>
<dbReference type="InterPro" id="IPR006153">
    <property type="entry name" value="Cation/H_exchanger_TM"/>
</dbReference>
<evidence type="ECO:0000256" key="8">
    <source>
        <dbReference type="ARBA" id="ARBA00023136"/>
    </source>
</evidence>
<organism evidence="11 12">
    <name type="scientific">Rhodopila globiformis</name>
    <name type="common">Rhodopseudomonas globiformis</name>
    <dbReference type="NCBI Taxonomy" id="1071"/>
    <lineage>
        <taxon>Bacteria</taxon>
        <taxon>Pseudomonadati</taxon>
        <taxon>Pseudomonadota</taxon>
        <taxon>Alphaproteobacteria</taxon>
        <taxon>Acetobacterales</taxon>
        <taxon>Acetobacteraceae</taxon>
        <taxon>Rhodopila</taxon>
    </lineage>
</organism>
<accession>A0A2S6NJJ5</accession>
<dbReference type="RefSeq" id="WP_104518514.1">
    <property type="nucleotide sequence ID" value="NZ_NHRY01000080.1"/>
</dbReference>
<dbReference type="PANTHER" id="PTHR32507:SF8">
    <property type="entry name" value="CNH1P"/>
    <property type="match status" value="1"/>
</dbReference>
<name>A0A2S6NJJ5_RHOGL</name>
<keyword evidence="5 9" id="KW-0812">Transmembrane</keyword>
<evidence type="ECO:0000256" key="3">
    <source>
        <dbReference type="ARBA" id="ARBA00022449"/>
    </source>
</evidence>
<feature type="transmembrane region" description="Helical" evidence="9">
    <location>
        <begin position="337"/>
        <end position="360"/>
    </location>
</feature>
<evidence type="ECO:0000313" key="12">
    <source>
        <dbReference type="Proteomes" id="UP000239724"/>
    </source>
</evidence>
<proteinExistence type="predicted"/>
<dbReference type="GO" id="GO:0005886">
    <property type="term" value="C:plasma membrane"/>
    <property type="evidence" value="ECO:0007669"/>
    <property type="project" value="UniProtKB-SubCell"/>
</dbReference>
<evidence type="ECO:0000256" key="6">
    <source>
        <dbReference type="ARBA" id="ARBA00022989"/>
    </source>
</evidence>
<dbReference type="GO" id="GO:1902600">
    <property type="term" value="P:proton transmembrane transport"/>
    <property type="evidence" value="ECO:0007669"/>
    <property type="project" value="InterPro"/>
</dbReference>
<feature type="transmembrane region" description="Helical" evidence="9">
    <location>
        <begin position="29"/>
        <end position="48"/>
    </location>
</feature>
<keyword evidence="2" id="KW-0813">Transport</keyword>
<keyword evidence="3" id="KW-0050">Antiport</keyword>
<dbReference type="InterPro" id="IPR038770">
    <property type="entry name" value="Na+/solute_symporter_sf"/>
</dbReference>
<dbReference type="GO" id="GO:0015297">
    <property type="term" value="F:antiporter activity"/>
    <property type="evidence" value="ECO:0007669"/>
    <property type="project" value="UniProtKB-KW"/>
</dbReference>
<evidence type="ECO:0000256" key="9">
    <source>
        <dbReference type="SAM" id="Phobius"/>
    </source>
</evidence>
<feature type="transmembrane region" description="Helical" evidence="9">
    <location>
        <begin position="194"/>
        <end position="216"/>
    </location>
</feature>
<sequence>MYLNAAILAAVVLAYSAVAGRVGRSWLSGPILFTAAGLVLGPGGLGLLRLGLTAADLRTVAELALAMVLFTDAAHADIGVVRRTVGLPQRLLLLGLPLTIVFGFAAALLVFPGLDPLEAALLATLLAPTDAALGAPVVTSKTVPPAIREALNLESGLNDGICVPVVVILLDFAVGREIAGSTLRHILAVAAEEIGIGLLAGVVLTVLAVVLLRLAARLGWTGAHWRHIPVVALAALCFTAAQALGGSGFIACFTGGLLFGSLRQDQEDDLLAGAASTGEVLALLTWIVFGGPVLGRLLPLFTWQTLLYAALSLTVIRMLPVFLSLRGTPIGRPERLFVGWFGPRGLASIVFAVIVFDAGLPGKETVAATAACTVLLSVIAHGMTANPLVRMMGQRA</sequence>
<feature type="transmembrane region" description="Helical" evidence="9">
    <location>
        <begin position="366"/>
        <end position="389"/>
    </location>
</feature>
<dbReference type="EMBL" id="NHRY01000080">
    <property type="protein sequence ID" value="PPQ35025.1"/>
    <property type="molecule type" value="Genomic_DNA"/>
</dbReference>
<evidence type="ECO:0000256" key="5">
    <source>
        <dbReference type="ARBA" id="ARBA00022692"/>
    </source>
</evidence>
<dbReference type="PANTHER" id="PTHR32507">
    <property type="entry name" value="NA(+)/H(+) ANTIPORTER 1"/>
    <property type="match status" value="1"/>
</dbReference>
<evidence type="ECO:0000313" key="11">
    <source>
        <dbReference type="EMBL" id="PPQ35025.1"/>
    </source>
</evidence>
<comment type="subcellular location">
    <subcellularLocation>
        <location evidence="1">Cell membrane</location>
        <topology evidence="1">Multi-pass membrane protein</topology>
    </subcellularLocation>
</comment>
<comment type="caution">
    <text evidence="11">The sequence shown here is derived from an EMBL/GenBank/DDBJ whole genome shotgun (WGS) entry which is preliminary data.</text>
</comment>
<keyword evidence="12" id="KW-1185">Reference proteome</keyword>
<feature type="transmembrane region" description="Helical" evidence="9">
    <location>
        <begin position="228"/>
        <end position="258"/>
    </location>
</feature>
<keyword evidence="6 9" id="KW-1133">Transmembrane helix</keyword>
<dbReference type="Proteomes" id="UP000239724">
    <property type="component" value="Unassembled WGS sequence"/>
</dbReference>
<keyword evidence="7" id="KW-0406">Ion transport</keyword>